<organism evidence="3">
    <name type="scientific">Rhizophora mucronata</name>
    <name type="common">Asiatic mangrove</name>
    <dbReference type="NCBI Taxonomy" id="61149"/>
    <lineage>
        <taxon>Eukaryota</taxon>
        <taxon>Viridiplantae</taxon>
        <taxon>Streptophyta</taxon>
        <taxon>Embryophyta</taxon>
        <taxon>Tracheophyta</taxon>
        <taxon>Spermatophyta</taxon>
        <taxon>Magnoliopsida</taxon>
        <taxon>eudicotyledons</taxon>
        <taxon>Gunneridae</taxon>
        <taxon>Pentapetalae</taxon>
        <taxon>rosids</taxon>
        <taxon>fabids</taxon>
        <taxon>Malpighiales</taxon>
        <taxon>Rhizophoraceae</taxon>
        <taxon>Rhizophora</taxon>
    </lineage>
</organism>
<evidence type="ECO:0000256" key="2">
    <source>
        <dbReference type="SAM" id="Phobius"/>
    </source>
</evidence>
<sequence length="141" mass="16796">MRTNQPCNLEKSNLVSATKYLLQLLITNYDLLVIGILKIMLLDVSPDELKRLGPRNLRRPNKFSHFGRYAAWPHDTAWLALPSYRLRRRRCTRHRTHHSHARSGHTRQRRRTESYAQKRHHFRRGRGREGPRHPVYSTKGQ</sequence>
<reference evidence="3" key="1">
    <citation type="submission" date="2018-02" db="EMBL/GenBank/DDBJ databases">
        <title>Rhizophora mucronata_Transcriptome.</title>
        <authorList>
            <person name="Meera S.P."/>
            <person name="Sreeshan A."/>
            <person name="Augustine A."/>
        </authorList>
    </citation>
    <scope>NUCLEOTIDE SEQUENCE</scope>
    <source>
        <tissue evidence="3">Leaf</tissue>
    </source>
</reference>
<proteinExistence type="predicted"/>
<dbReference type="AlphaFoldDB" id="A0A2P2NJW9"/>
<feature type="transmembrane region" description="Helical" evidence="2">
    <location>
        <begin position="20"/>
        <end position="41"/>
    </location>
</feature>
<accession>A0A2P2NJW9</accession>
<evidence type="ECO:0000256" key="1">
    <source>
        <dbReference type="SAM" id="MobiDB-lite"/>
    </source>
</evidence>
<protein>
    <submittedName>
        <fullName evidence="3">Uncharacterized protein</fullName>
    </submittedName>
</protein>
<keyword evidence="2" id="KW-0472">Membrane</keyword>
<feature type="compositionally biased region" description="Basic residues" evidence="1">
    <location>
        <begin position="91"/>
        <end position="110"/>
    </location>
</feature>
<evidence type="ECO:0000313" key="3">
    <source>
        <dbReference type="EMBL" id="MBX42734.1"/>
    </source>
</evidence>
<dbReference type="EMBL" id="GGEC01062250">
    <property type="protein sequence ID" value="MBX42734.1"/>
    <property type="molecule type" value="Transcribed_RNA"/>
</dbReference>
<keyword evidence="2" id="KW-1133">Transmembrane helix</keyword>
<feature type="region of interest" description="Disordered" evidence="1">
    <location>
        <begin position="91"/>
        <end position="141"/>
    </location>
</feature>
<keyword evidence="2" id="KW-0812">Transmembrane</keyword>
<feature type="compositionally biased region" description="Basic residues" evidence="1">
    <location>
        <begin position="117"/>
        <end position="126"/>
    </location>
</feature>
<name>A0A2P2NJW9_RHIMU</name>